<dbReference type="PANTHER" id="PTHR11918">
    <property type="entry name" value="RADICAL SAM PROTEINS"/>
    <property type="match status" value="1"/>
</dbReference>
<keyword evidence="1" id="KW-0808">Transferase</keyword>
<dbReference type="Gramene" id="GBG77949">
    <property type="protein sequence ID" value="GBG77949"/>
    <property type="gene ID" value="CBR_g25880"/>
</dbReference>
<feature type="transmembrane region" description="Helical" evidence="3">
    <location>
        <begin position="281"/>
        <end position="304"/>
    </location>
</feature>
<keyword evidence="3" id="KW-0812">Transmembrane</keyword>
<evidence type="ECO:0000256" key="3">
    <source>
        <dbReference type="SAM" id="Phobius"/>
    </source>
</evidence>
<dbReference type="AlphaFoldDB" id="A0A388L6M0"/>
<dbReference type="PROSITE" id="PS50926">
    <property type="entry name" value="TRAM"/>
    <property type="match status" value="1"/>
</dbReference>
<evidence type="ECO:0000256" key="2">
    <source>
        <dbReference type="SAM" id="MobiDB-lite"/>
    </source>
</evidence>
<gene>
    <name evidence="5" type="ORF">CBR_g25880</name>
</gene>
<protein>
    <recommendedName>
        <fullName evidence="4">TRAM domain-containing protein</fullName>
    </recommendedName>
</protein>
<dbReference type="GO" id="GO:0035598">
    <property type="term" value="F:tRNA (N(6)-L-threonylcarbamoyladenosine(37)-C(2))-methylthiotransferase activity"/>
    <property type="evidence" value="ECO:0007669"/>
    <property type="project" value="TreeGrafter"/>
</dbReference>
<dbReference type="InterPro" id="IPR002792">
    <property type="entry name" value="TRAM_dom"/>
</dbReference>
<feature type="domain" description="TRAM" evidence="4">
    <location>
        <begin position="58"/>
        <end position="120"/>
    </location>
</feature>
<dbReference type="OrthoDB" id="1730074at2759"/>
<feature type="region of interest" description="Disordered" evidence="2">
    <location>
        <begin position="173"/>
        <end position="233"/>
    </location>
</feature>
<accession>A0A388L6M0</accession>
<keyword evidence="3" id="KW-0472">Membrane</keyword>
<reference evidence="5 6" key="1">
    <citation type="journal article" date="2018" name="Cell">
        <title>The Chara Genome: Secondary Complexity and Implications for Plant Terrestrialization.</title>
        <authorList>
            <person name="Nishiyama T."/>
            <person name="Sakayama H."/>
            <person name="Vries J.D."/>
            <person name="Buschmann H."/>
            <person name="Saint-Marcoux D."/>
            <person name="Ullrich K.K."/>
            <person name="Haas F.B."/>
            <person name="Vanderstraeten L."/>
            <person name="Becker D."/>
            <person name="Lang D."/>
            <person name="Vosolsobe S."/>
            <person name="Rombauts S."/>
            <person name="Wilhelmsson P.K.I."/>
            <person name="Janitza P."/>
            <person name="Kern R."/>
            <person name="Heyl A."/>
            <person name="Rumpler F."/>
            <person name="Villalobos L.I.A.C."/>
            <person name="Clay J.M."/>
            <person name="Skokan R."/>
            <person name="Toyoda A."/>
            <person name="Suzuki Y."/>
            <person name="Kagoshima H."/>
            <person name="Schijlen E."/>
            <person name="Tajeshwar N."/>
            <person name="Catarino B."/>
            <person name="Hetherington A.J."/>
            <person name="Saltykova A."/>
            <person name="Bonnot C."/>
            <person name="Breuninger H."/>
            <person name="Symeonidi A."/>
            <person name="Radhakrishnan G.V."/>
            <person name="Van Nieuwerburgh F."/>
            <person name="Deforce D."/>
            <person name="Chang C."/>
            <person name="Karol K.G."/>
            <person name="Hedrich R."/>
            <person name="Ulvskov P."/>
            <person name="Glockner G."/>
            <person name="Delwiche C.F."/>
            <person name="Petrasek J."/>
            <person name="Van de Peer Y."/>
            <person name="Friml J."/>
            <person name="Beilby M."/>
            <person name="Dolan L."/>
            <person name="Kohara Y."/>
            <person name="Sugano S."/>
            <person name="Fujiyama A."/>
            <person name="Delaux P.-M."/>
            <person name="Quint M."/>
            <person name="TheiBen G."/>
            <person name="Hagemann M."/>
            <person name="Harholt J."/>
            <person name="Dunand C."/>
            <person name="Zachgo S."/>
            <person name="Langdale J."/>
            <person name="Maumus F."/>
            <person name="Straeten D.V.D."/>
            <person name="Gould S.B."/>
            <person name="Rensing S.A."/>
        </authorList>
    </citation>
    <scope>NUCLEOTIDE SEQUENCE [LARGE SCALE GENOMIC DNA]</scope>
    <source>
        <strain evidence="5 6">S276</strain>
    </source>
</reference>
<feature type="compositionally biased region" description="Polar residues" evidence="2">
    <location>
        <begin position="192"/>
        <end position="221"/>
    </location>
</feature>
<keyword evidence="6" id="KW-1185">Reference proteome</keyword>
<name>A0A388L6M0_CHABU</name>
<evidence type="ECO:0000313" key="5">
    <source>
        <dbReference type="EMBL" id="GBG77949.1"/>
    </source>
</evidence>
<dbReference type="STRING" id="69332.A0A388L6M0"/>
<dbReference type="Proteomes" id="UP000265515">
    <property type="component" value="Unassembled WGS sequence"/>
</dbReference>
<proteinExistence type="predicted"/>
<sequence>MLRYQLLHAQILDVPRRRSWSNGAAGTPAARMKRVPTAEVKRRSRQITKLFESFDPYNEMQGRIERVWITDIASDGHNLVGHTKNYVQVLVPSADDLLGSSVHACITSTTRWSVVGEVRGSIITSTRSYAVPIGSTKLKPGAKRVVATSVGNQCCSDQGGTKNCCSSFLTGSKTTRGDKSQEEIPSNGKIMATTTPPNSQEPSANGTNASDAPQASNSSTEAKQRGKGIGQLDLPQDACNADSGYQTVPQHAHLRFGCGQSVMRKLNGYPEFFSRSRINRALTVALMAIFIGIVGLLSCGHWGYVGS</sequence>
<dbReference type="PANTHER" id="PTHR11918:SF45">
    <property type="entry name" value="THREONYLCARBAMOYLADENOSINE TRNA METHYLTHIOTRANSFERASE"/>
    <property type="match status" value="1"/>
</dbReference>
<dbReference type="EMBL" id="BFEA01000280">
    <property type="protein sequence ID" value="GBG77949.1"/>
    <property type="molecule type" value="Genomic_DNA"/>
</dbReference>
<comment type="caution">
    <text evidence="5">The sequence shown here is derived from an EMBL/GenBank/DDBJ whole genome shotgun (WGS) entry which is preliminary data.</text>
</comment>
<evidence type="ECO:0000259" key="4">
    <source>
        <dbReference type="PROSITE" id="PS50926"/>
    </source>
</evidence>
<keyword evidence="3" id="KW-1133">Transmembrane helix</keyword>
<dbReference type="GO" id="GO:0005783">
    <property type="term" value="C:endoplasmic reticulum"/>
    <property type="evidence" value="ECO:0007669"/>
    <property type="project" value="TreeGrafter"/>
</dbReference>
<evidence type="ECO:0000313" key="6">
    <source>
        <dbReference type="Proteomes" id="UP000265515"/>
    </source>
</evidence>
<organism evidence="5 6">
    <name type="scientific">Chara braunii</name>
    <name type="common">Braun's stonewort</name>
    <dbReference type="NCBI Taxonomy" id="69332"/>
    <lineage>
        <taxon>Eukaryota</taxon>
        <taxon>Viridiplantae</taxon>
        <taxon>Streptophyta</taxon>
        <taxon>Charophyceae</taxon>
        <taxon>Charales</taxon>
        <taxon>Characeae</taxon>
        <taxon>Chara</taxon>
    </lineage>
</organism>
<evidence type="ECO:0000256" key="1">
    <source>
        <dbReference type="ARBA" id="ARBA00022679"/>
    </source>
</evidence>